<evidence type="ECO:0000259" key="3">
    <source>
        <dbReference type="SMART" id="SM00829"/>
    </source>
</evidence>
<dbReference type="InterPro" id="IPR011032">
    <property type="entry name" value="GroES-like_sf"/>
</dbReference>
<evidence type="ECO:0000313" key="5">
    <source>
        <dbReference type="Proteomes" id="UP001208690"/>
    </source>
</evidence>
<dbReference type="PANTHER" id="PTHR48106:SF13">
    <property type="entry name" value="QUINONE OXIDOREDUCTASE-RELATED"/>
    <property type="match status" value="1"/>
</dbReference>
<dbReference type="SUPFAM" id="SSF51735">
    <property type="entry name" value="NAD(P)-binding Rossmann-fold domains"/>
    <property type="match status" value="1"/>
</dbReference>
<keyword evidence="5" id="KW-1185">Reference proteome</keyword>
<evidence type="ECO:0000313" key="4">
    <source>
        <dbReference type="EMBL" id="MCV3272312.1"/>
    </source>
</evidence>
<accession>A0ABT3BFH0</accession>
<sequence length="319" mass="33848">MLTLVERPTPKPAAREVLIAQEAIGVNFVDLNHRAGAPYPVTLPFVPGIEAVGRVIAVGPDVAPDWSDAYVGYAGPMPGAYASHAVVAADDLVRIPETMPARRSAAVLMQGMTAYYLSHLVTDCGPGDIVVVHAAASGVGRHLAHWLKAKGAIVIGTSRRSAGVDMMRADGVDHAIQVDDPRDLARRVAERLGAPKAVTTVFDGVGGAICIPSLTTLAPRGHYISYGLAAGVMPPFSVAALSGFLDQDFAGSLRVQWASLGDYLDTPVRRQHAADAVFAACSNGLLKQPPTRTFALENARQSHRWLQEHRDGYKAILLP</sequence>
<dbReference type="EMBL" id="JALIEB010000008">
    <property type="protein sequence ID" value="MCV3272312.1"/>
    <property type="molecule type" value="Genomic_DNA"/>
</dbReference>
<dbReference type="RefSeq" id="WP_263844639.1">
    <property type="nucleotide sequence ID" value="NZ_JALIEB010000008.1"/>
</dbReference>
<organism evidence="4 5">
    <name type="scientific">Roseobacter sinensis</name>
    <dbReference type="NCBI Taxonomy" id="2931391"/>
    <lineage>
        <taxon>Bacteria</taxon>
        <taxon>Pseudomonadati</taxon>
        <taxon>Pseudomonadota</taxon>
        <taxon>Alphaproteobacteria</taxon>
        <taxon>Rhodobacterales</taxon>
        <taxon>Roseobacteraceae</taxon>
        <taxon>Roseobacter</taxon>
    </lineage>
</organism>
<feature type="domain" description="Enoyl reductase (ER)" evidence="3">
    <location>
        <begin position="1"/>
        <end position="317"/>
    </location>
</feature>
<dbReference type="InterPro" id="IPR020843">
    <property type="entry name" value="ER"/>
</dbReference>
<dbReference type="InterPro" id="IPR013154">
    <property type="entry name" value="ADH-like_N"/>
</dbReference>
<dbReference type="InterPro" id="IPR013149">
    <property type="entry name" value="ADH-like_C"/>
</dbReference>
<dbReference type="Gene3D" id="3.90.180.10">
    <property type="entry name" value="Medium-chain alcohol dehydrogenases, catalytic domain"/>
    <property type="match status" value="1"/>
</dbReference>
<dbReference type="Pfam" id="PF00107">
    <property type="entry name" value="ADH_zinc_N"/>
    <property type="match status" value="1"/>
</dbReference>
<reference evidence="4 5" key="1">
    <citation type="submission" date="2022-04" db="EMBL/GenBank/DDBJ databases">
        <title>Roseobacter sp. WL0113 is a bacterium isolated from neritic sediment.</title>
        <authorList>
            <person name="Wang L."/>
            <person name="He W."/>
            <person name="Zhang D.-F."/>
        </authorList>
    </citation>
    <scope>NUCLEOTIDE SEQUENCE [LARGE SCALE GENOMIC DNA]</scope>
    <source>
        <strain evidence="4 5">WL0113</strain>
    </source>
</reference>
<keyword evidence="2" id="KW-0560">Oxidoreductase</keyword>
<gene>
    <name evidence="4" type="ORF">MUB52_12815</name>
</gene>
<dbReference type="SUPFAM" id="SSF50129">
    <property type="entry name" value="GroES-like"/>
    <property type="match status" value="1"/>
</dbReference>
<keyword evidence="1" id="KW-0521">NADP</keyword>
<dbReference type="InterPro" id="IPR036291">
    <property type="entry name" value="NAD(P)-bd_dom_sf"/>
</dbReference>
<dbReference type="PANTHER" id="PTHR48106">
    <property type="entry name" value="QUINONE OXIDOREDUCTASE PIG3-RELATED"/>
    <property type="match status" value="1"/>
</dbReference>
<proteinExistence type="predicted"/>
<dbReference type="Pfam" id="PF08240">
    <property type="entry name" value="ADH_N"/>
    <property type="match status" value="1"/>
</dbReference>
<dbReference type="Proteomes" id="UP001208690">
    <property type="component" value="Unassembled WGS sequence"/>
</dbReference>
<dbReference type="SMART" id="SM00829">
    <property type="entry name" value="PKS_ER"/>
    <property type="match status" value="1"/>
</dbReference>
<comment type="caution">
    <text evidence="4">The sequence shown here is derived from an EMBL/GenBank/DDBJ whole genome shotgun (WGS) entry which is preliminary data.</text>
</comment>
<evidence type="ECO:0000256" key="2">
    <source>
        <dbReference type="ARBA" id="ARBA00023002"/>
    </source>
</evidence>
<protein>
    <submittedName>
        <fullName evidence="4">Zinc-binding dehydrogenase</fullName>
    </submittedName>
</protein>
<dbReference type="Gene3D" id="3.40.50.720">
    <property type="entry name" value="NAD(P)-binding Rossmann-like Domain"/>
    <property type="match status" value="1"/>
</dbReference>
<name>A0ABT3BFH0_9RHOB</name>
<evidence type="ECO:0000256" key="1">
    <source>
        <dbReference type="ARBA" id="ARBA00022857"/>
    </source>
</evidence>